<protein>
    <submittedName>
        <fullName evidence="1">Uncharacterized protein</fullName>
    </submittedName>
</protein>
<evidence type="ECO:0000313" key="2">
    <source>
        <dbReference type="Proteomes" id="UP000517753"/>
    </source>
</evidence>
<keyword evidence="2" id="KW-1185">Reference proteome</keyword>
<proteinExistence type="predicted"/>
<evidence type="ECO:0000313" key="1">
    <source>
        <dbReference type="EMBL" id="NYD88767.1"/>
    </source>
</evidence>
<gene>
    <name evidence="1" type="ORF">HD841_000536</name>
</gene>
<reference evidence="1 2" key="2">
    <citation type="submission" date="2020-08" db="EMBL/GenBank/DDBJ databases">
        <title>The Agave Microbiome: Exploring the role of microbial communities in plant adaptations to desert environments.</title>
        <authorList>
            <person name="Partida-Martinez L.P."/>
        </authorList>
    </citation>
    <scope>NUCLEOTIDE SEQUENCE [LARGE SCALE GENOMIC DNA]</scope>
    <source>
        <strain evidence="1 2">AS2.3</strain>
    </source>
</reference>
<dbReference type="EMBL" id="JACCBY010000001">
    <property type="protein sequence ID" value="NYD88767.1"/>
    <property type="molecule type" value="Genomic_DNA"/>
</dbReference>
<dbReference type="Proteomes" id="UP000517753">
    <property type="component" value="Unassembled WGS sequence"/>
</dbReference>
<name>A0A7Y9FKM9_9SPHN</name>
<accession>A0A7Y9FKM9</accession>
<comment type="caution">
    <text evidence="1">The sequence shown here is derived from an EMBL/GenBank/DDBJ whole genome shotgun (WGS) entry which is preliminary data.</text>
</comment>
<reference evidence="1 2" key="1">
    <citation type="submission" date="2020-07" db="EMBL/GenBank/DDBJ databases">
        <authorList>
            <person name="Partida-Martinez L."/>
            <person name="Huntemann M."/>
            <person name="Clum A."/>
            <person name="Wang J."/>
            <person name="Palaniappan K."/>
            <person name="Ritter S."/>
            <person name="Chen I.-M."/>
            <person name="Stamatis D."/>
            <person name="Reddy T."/>
            <person name="O'Malley R."/>
            <person name="Daum C."/>
            <person name="Shapiro N."/>
            <person name="Ivanova N."/>
            <person name="Kyrpides N."/>
            <person name="Woyke T."/>
        </authorList>
    </citation>
    <scope>NUCLEOTIDE SEQUENCE [LARGE SCALE GENOMIC DNA]</scope>
    <source>
        <strain evidence="1 2">AS2.3</strain>
    </source>
</reference>
<dbReference type="AlphaFoldDB" id="A0A7Y9FKM9"/>
<sequence length="57" mass="6461">MAWLKAMGATTVLYATLWLMRHLGFPVRMEPAFTFSVALYALMRTYIPTPTHRSGGQ</sequence>
<organism evidence="1 2">
    <name type="scientific">Sphingomonas melonis</name>
    <dbReference type="NCBI Taxonomy" id="152682"/>
    <lineage>
        <taxon>Bacteria</taxon>
        <taxon>Pseudomonadati</taxon>
        <taxon>Pseudomonadota</taxon>
        <taxon>Alphaproteobacteria</taxon>
        <taxon>Sphingomonadales</taxon>
        <taxon>Sphingomonadaceae</taxon>
        <taxon>Sphingomonas</taxon>
    </lineage>
</organism>